<dbReference type="Proteomes" id="UP000311382">
    <property type="component" value="Unassembled WGS sequence"/>
</dbReference>
<protein>
    <recommendedName>
        <fullName evidence="11 12">Complex III subunit 9</fullName>
    </recommendedName>
</protein>
<evidence type="ECO:0000256" key="1">
    <source>
        <dbReference type="ARBA" id="ARBA00004434"/>
    </source>
</evidence>
<dbReference type="InterPro" id="IPR036656">
    <property type="entry name" value="QCR9_sf"/>
</dbReference>
<keyword evidence="7 12" id="KW-0249">Electron transport</keyword>
<evidence type="ECO:0000313" key="13">
    <source>
        <dbReference type="EMBL" id="TNY23666.1"/>
    </source>
</evidence>
<keyword evidence="4 12" id="KW-0679">Respiratory chain</keyword>
<evidence type="ECO:0000256" key="7">
    <source>
        <dbReference type="ARBA" id="ARBA00022982"/>
    </source>
</evidence>
<evidence type="ECO:0000256" key="9">
    <source>
        <dbReference type="ARBA" id="ARBA00023128"/>
    </source>
</evidence>
<keyword evidence="3 12" id="KW-0813">Transport</keyword>
<dbReference type="PANTHER" id="PTHR12980">
    <property type="entry name" value="UBIQUINOL-CYTOCHROME C REDUCTASE COMPLEX, SUBUNIT X"/>
    <property type="match status" value="1"/>
</dbReference>
<dbReference type="SUPFAM" id="SSF81514">
    <property type="entry name" value="Subunit X (non-heme 7 kDa protein) of cytochrome bc1 complex (Ubiquinol-cytochrome c reductase)"/>
    <property type="match status" value="1"/>
</dbReference>
<evidence type="ECO:0000256" key="12">
    <source>
        <dbReference type="RuleBase" id="RU368056"/>
    </source>
</evidence>
<dbReference type="FunFam" id="1.20.5.260:FF:000001">
    <property type="entry name" value="Cytochrome b-c1 complex subunit 9"/>
    <property type="match status" value="1"/>
</dbReference>
<dbReference type="PANTHER" id="PTHR12980:SF0">
    <property type="entry name" value="CYTOCHROME B-C1 COMPLEX SUBUNIT 9"/>
    <property type="match status" value="1"/>
</dbReference>
<evidence type="ECO:0000256" key="6">
    <source>
        <dbReference type="ARBA" id="ARBA00022792"/>
    </source>
</evidence>
<comment type="similarity">
    <text evidence="2 12">Belongs to the UQCR10/QCR9 family.</text>
</comment>
<dbReference type="GO" id="GO:0005743">
    <property type="term" value="C:mitochondrial inner membrane"/>
    <property type="evidence" value="ECO:0007669"/>
    <property type="project" value="UniProtKB-SubCell"/>
</dbReference>
<evidence type="ECO:0000256" key="2">
    <source>
        <dbReference type="ARBA" id="ARBA00007856"/>
    </source>
</evidence>
<evidence type="ECO:0000313" key="14">
    <source>
        <dbReference type="Proteomes" id="UP000311382"/>
    </source>
</evidence>
<reference evidence="13 14" key="1">
    <citation type="submission" date="2019-03" db="EMBL/GenBank/DDBJ databases">
        <title>Rhodosporidium diobovatum UCD-FST 08-225 genome sequencing, assembly, and annotation.</title>
        <authorList>
            <person name="Fakankun I.U."/>
            <person name="Fristensky B."/>
            <person name="Levin D.B."/>
        </authorList>
    </citation>
    <scope>NUCLEOTIDE SEQUENCE [LARGE SCALE GENOMIC DNA]</scope>
    <source>
        <strain evidence="13 14">UCD-FST 08-225</strain>
    </source>
</reference>
<evidence type="ECO:0000256" key="4">
    <source>
        <dbReference type="ARBA" id="ARBA00022660"/>
    </source>
</evidence>
<evidence type="ECO:0000256" key="5">
    <source>
        <dbReference type="ARBA" id="ARBA00022692"/>
    </source>
</evidence>
<dbReference type="STRING" id="5288.A0A5C5G5C0"/>
<keyword evidence="9 12" id="KW-0496">Mitochondrion</keyword>
<proteinExistence type="inferred from homology"/>
<keyword evidence="14" id="KW-1185">Reference proteome</keyword>
<dbReference type="EMBL" id="SOZI01000009">
    <property type="protein sequence ID" value="TNY23666.1"/>
    <property type="molecule type" value="Genomic_DNA"/>
</dbReference>
<dbReference type="InterPro" id="IPR008027">
    <property type="entry name" value="QCR9"/>
</dbReference>
<evidence type="ECO:0000256" key="8">
    <source>
        <dbReference type="ARBA" id="ARBA00022989"/>
    </source>
</evidence>
<dbReference type="Pfam" id="PF05365">
    <property type="entry name" value="UCR_UQCRX_QCR9"/>
    <property type="match status" value="1"/>
</dbReference>
<organism evidence="13 14">
    <name type="scientific">Rhodotorula diobovata</name>
    <dbReference type="NCBI Taxonomy" id="5288"/>
    <lineage>
        <taxon>Eukaryota</taxon>
        <taxon>Fungi</taxon>
        <taxon>Dikarya</taxon>
        <taxon>Basidiomycota</taxon>
        <taxon>Pucciniomycotina</taxon>
        <taxon>Microbotryomycetes</taxon>
        <taxon>Sporidiobolales</taxon>
        <taxon>Sporidiobolaceae</taxon>
        <taxon>Rhodotorula</taxon>
    </lineage>
</organism>
<evidence type="ECO:0000256" key="3">
    <source>
        <dbReference type="ARBA" id="ARBA00022448"/>
    </source>
</evidence>
<dbReference type="GO" id="GO:0045275">
    <property type="term" value="C:respiratory chain complex III"/>
    <property type="evidence" value="ECO:0007669"/>
    <property type="project" value="UniProtKB-UniRule"/>
</dbReference>
<dbReference type="AlphaFoldDB" id="A0A5C5G5C0"/>
<name>A0A5C5G5C0_9BASI</name>
<dbReference type="GO" id="GO:0006122">
    <property type="term" value="P:mitochondrial electron transport, ubiquinol to cytochrome c"/>
    <property type="evidence" value="ECO:0007669"/>
    <property type="project" value="UniProtKB-UniRule"/>
</dbReference>
<keyword evidence="8 12" id="KW-1133">Transmembrane helix</keyword>
<comment type="subcellular location">
    <subcellularLocation>
        <location evidence="1 12">Mitochondrion inner membrane</location>
        <topology evidence="1 12">Single-pass membrane protein</topology>
    </subcellularLocation>
</comment>
<evidence type="ECO:0000256" key="10">
    <source>
        <dbReference type="ARBA" id="ARBA00023136"/>
    </source>
</evidence>
<comment type="subunit">
    <text evidence="12">Component of the ubiquinol-cytochrome c oxidoreductase (cytochrome b-c1 complex, complex III, CIII), a multisubunit enzyme composed of 3 respiratory subunits cytochrome b, cytochrome c1 and Rieske protein, 2 core protein subunits, and additional low-molecular weight protein subunits.</text>
</comment>
<feature type="transmembrane region" description="Helical" evidence="12">
    <location>
        <begin position="12"/>
        <end position="33"/>
    </location>
</feature>
<sequence length="61" mass="6890">MSALARPIAELFSRNSVYVGSIFFGAFAFGLTFDKATSAWWDQHNAGKQWKDIRAKYQTDA</sequence>
<keyword evidence="6 12" id="KW-0999">Mitochondrion inner membrane</keyword>
<comment type="caution">
    <text evidence="13">The sequence shown here is derived from an EMBL/GenBank/DDBJ whole genome shotgun (WGS) entry which is preliminary data.</text>
</comment>
<comment type="function">
    <text evidence="12">Component of the ubiquinol-cytochrome c oxidoreductase, a multisubunit transmembrane complex that is part of the mitochondrial electron transport chain which drives oxidative phosphorylation. The complex plays an important role in the uptake of multiple carbon sources present in different host niches.</text>
</comment>
<keyword evidence="10 12" id="KW-0472">Membrane</keyword>
<accession>A0A5C5G5C0</accession>
<keyword evidence="5 12" id="KW-0812">Transmembrane</keyword>
<gene>
    <name evidence="13" type="ORF">DMC30DRAFT_413997</name>
</gene>
<evidence type="ECO:0000256" key="11">
    <source>
        <dbReference type="ARBA" id="ARBA00044247"/>
    </source>
</evidence>
<dbReference type="OrthoDB" id="44067at2759"/>
<dbReference type="Gene3D" id="1.20.5.260">
    <property type="entry name" value="Cytochrome b-c1 complex subunit 9"/>
    <property type="match status" value="1"/>
</dbReference>